<feature type="region of interest" description="Disordered" evidence="1">
    <location>
        <begin position="1"/>
        <end position="26"/>
    </location>
</feature>
<dbReference type="EMBL" id="LR134350">
    <property type="protein sequence ID" value="VEG28439.1"/>
    <property type="molecule type" value="Genomic_DNA"/>
</dbReference>
<sequence>MSSFVERMRQRAVTSDKTQIEHARDTEVSTETKVCPGCGAGRSEAHGVAECRYCGYVFIAPLAGPTARREP</sequence>
<proteinExistence type="predicted"/>
<evidence type="ECO:0000313" key="2">
    <source>
        <dbReference type="EMBL" id="VEG28439.1"/>
    </source>
</evidence>
<gene>
    <name evidence="2" type="ORF">NCTC11636_01538</name>
</gene>
<dbReference type="RefSeq" id="WP_126382599.1">
    <property type="nucleotide sequence ID" value="NZ_LR134350.1"/>
</dbReference>
<protein>
    <submittedName>
        <fullName evidence="2">Uncharacterized protein</fullName>
    </submittedName>
</protein>
<reference evidence="2 3" key="1">
    <citation type="submission" date="2018-12" db="EMBL/GenBank/DDBJ databases">
        <authorList>
            <consortium name="Pathogen Informatics"/>
        </authorList>
    </citation>
    <scope>NUCLEOTIDE SEQUENCE [LARGE SCALE GENOMIC DNA]</scope>
    <source>
        <strain evidence="2 3">NCTC11636</strain>
    </source>
</reference>
<name>A0A448HHI5_9ACTO</name>
<dbReference type="AlphaFoldDB" id="A0A448HHI5"/>
<keyword evidence="3" id="KW-1185">Reference proteome</keyword>
<dbReference type="KEGG" id="ahw:NCTC11636_01538"/>
<dbReference type="OrthoDB" id="1149873at2"/>
<dbReference type="Proteomes" id="UP000266895">
    <property type="component" value="Chromosome"/>
</dbReference>
<evidence type="ECO:0000256" key="1">
    <source>
        <dbReference type="SAM" id="MobiDB-lite"/>
    </source>
</evidence>
<accession>A0A448HHI5</accession>
<evidence type="ECO:0000313" key="3">
    <source>
        <dbReference type="Proteomes" id="UP000266895"/>
    </source>
</evidence>
<organism evidence="2 3">
    <name type="scientific">Actinomyces howellii</name>
    <dbReference type="NCBI Taxonomy" id="52771"/>
    <lineage>
        <taxon>Bacteria</taxon>
        <taxon>Bacillati</taxon>
        <taxon>Actinomycetota</taxon>
        <taxon>Actinomycetes</taxon>
        <taxon>Actinomycetales</taxon>
        <taxon>Actinomycetaceae</taxon>
        <taxon>Actinomyces</taxon>
    </lineage>
</organism>